<sequence length="379" mass="42832">MARTCRTFHEPAVDPLWRCAALANLFLCMPSDLRAVDETGDWITPYKMRFLRPIRTTDWQRFLRYAPRVRPLFTEYDEWSLSEVLPALSLCLPENAFNHLQGLNWMHSDKDFHYIRAFLRPTLSTISCYSSSHCAMSLFSILASKCPELKDISFESTCYLGDSNIGPEAQAVSSTVCESQLLEVVSVHILDQQALEHVSRLPNLTALHVNALPVSLSIPPASDTRPFPALRTLHLVYPEIQPAIRFLLMCRDLLLASFTATFPEPITRIEADDFYTALVAACAHKSVTNIHVDSDADYWNLLDPSQYLVSSRSLRMLLCLVNLTSIYIKCDAGFELDDDIASDLARAWPRIQTLKFVVDIPSSQPPPVTIACLSPFYVR</sequence>
<proteinExistence type="predicted"/>
<keyword evidence="2" id="KW-1185">Reference proteome</keyword>
<dbReference type="Proteomes" id="UP001215280">
    <property type="component" value="Unassembled WGS sequence"/>
</dbReference>
<gene>
    <name evidence="1" type="ORF">DFH07DRAFT_780328</name>
</gene>
<evidence type="ECO:0008006" key="3">
    <source>
        <dbReference type="Google" id="ProtNLM"/>
    </source>
</evidence>
<evidence type="ECO:0000313" key="2">
    <source>
        <dbReference type="Proteomes" id="UP001215280"/>
    </source>
</evidence>
<accession>A0AAD7MV42</accession>
<evidence type="ECO:0000313" key="1">
    <source>
        <dbReference type="EMBL" id="KAJ7734331.1"/>
    </source>
</evidence>
<dbReference type="Gene3D" id="3.80.10.10">
    <property type="entry name" value="Ribonuclease Inhibitor"/>
    <property type="match status" value="1"/>
</dbReference>
<dbReference type="AlphaFoldDB" id="A0AAD7MV42"/>
<comment type="caution">
    <text evidence="1">The sequence shown here is derived from an EMBL/GenBank/DDBJ whole genome shotgun (WGS) entry which is preliminary data.</text>
</comment>
<dbReference type="EMBL" id="JARJLG010000162">
    <property type="protein sequence ID" value="KAJ7734331.1"/>
    <property type="molecule type" value="Genomic_DNA"/>
</dbReference>
<dbReference type="InterPro" id="IPR032675">
    <property type="entry name" value="LRR_dom_sf"/>
</dbReference>
<organism evidence="1 2">
    <name type="scientific">Mycena maculata</name>
    <dbReference type="NCBI Taxonomy" id="230809"/>
    <lineage>
        <taxon>Eukaryota</taxon>
        <taxon>Fungi</taxon>
        <taxon>Dikarya</taxon>
        <taxon>Basidiomycota</taxon>
        <taxon>Agaricomycotina</taxon>
        <taxon>Agaricomycetes</taxon>
        <taxon>Agaricomycetidae</taxon>
        <taxon>Agaricales</taxon>
        <taxon>Marasmiineae</taxon>
        <taxon>Mycenaceae</taxon>
        <taxon>Mycena</taxon>
    </lineage>
</organism>
<protein>
    <recommendedName>
        <fullName evidence="3">F-box domain-containing protein</fullName>
    </recommendedName>
</protein>
<name>A0AAD7MV42_9AGAR</name>
<reference evidence="1" key="1">
    <citation type="submission" date="2023-03" db="EMBL/GenBank/DDBJ databases">
        <title>Massive genome expansion in bonnet fungi (Mycena s.s.) driven by repeated elements and novel gene families across ecological guilds.</title>
        <authorList>
            <consortium name="Lawrence Berkeley National Laboratory"/>
            <person name="Harder C.B."/>
            <person name="Miyauchi S."/>
            <person name="Viragh M."/>
            <person name="Kuo A."/>
            <person name="Thoen E."/>
            <person name="Andreopoulos B."/>
            <person name="Lu D."/>
            <person name="Skrede I."/>
            <person name="Drula E."/>
            <person name="Henrissat B."/>
            <person name="Morin E."/>
            <person name="Kohler A."/>
            <person name="Barry K."/>
            <person name="LaButti K."/>
            <person name="Morin E."/>
            <person name="Salamov A."/>
            <person name="Lipzen A."/>
            <person name="Mereny Z."/>
            <person name="Hegedus B."/>
            <person name="Baldrian P."/>
            <person name="Stursova M."/>
            <person name="Weitz H."/>
            <person name="Taylor A."/>
            <person name="Grigoriev I.V."/>
            <person name="Nagy L.G."/>
            <person name="Martin F."/>
            <person name="Kauserud H."/>
        </authorList>
    </citation>
    <scope>NUCLEOTIDE SEQUENCE</scope>
    <source>
        <strain evidence="1">CBHHK188m</strain>
    </source>
</reference>